<keyword evidence="7" id="KW-0256">Endoplasmic reticulum</keyword>
<dbReference type="InterPro" id="IPR016135">
    <property type="entry name" value="UBQ-conjugating_enzyme/RWD"/>
</dbReference>
<dbReference type="CDD" id="cd23799">
    <property type="entry name" value="UBCc_UBE2J"/>
    <property type="match status" value="1"/>
</dbReference>
<keyword evidence="3" id="KW-0808">Transferase</keyword>
<keyword evidence="8" id="KW-0067">ATP-binding</keyword>
<evidence type="ECO:0000313" key="13">
    <source>
        <dbReference type="EMBL" id="CAD8505472.1"/>
    </source>
</evidence>
<gene>
    <name evidence="13" type="ORF">HPHI1048_LOCUS22083</name>
</gene>
<evidence type="ECO:0000256" key="10">
    <source>
        <dbReference type="ARBA" id="ARBA00023136"/>
    </source>
</evidence>
<feature type="domain" description="UBC core" evidence="12">
    <location>
        <begin position="8"/>
        <end position="158"/>
    </location>
</feature>
<dbReference type="Gene3D" id="3.10.110.10">
    <property type="entry name" value="Ubiquitin Conjugating Enzyme"/>
    <property type="match status" value="1"/>
</dbReference>
<proteinExistence type="predicted"/>
<dbReference type="EC" id="2.3.2.23" evidence="2"/>
<dbReference type="PROSITE" id="PS50127">
    <property type="entry name" value="UBC_2"/>
    <property type="match status" value="1"/>
</dbReference>
<dbReference type="SMART" id="SM00212">
    <property type="entry name" value="UBCc"/>
    <property type="match status" value="1"/>
</dbReference>
<evidence type="ECO:0000256" key="7">
    <source>
        <dbReference type="ARBA" id="ARBA00022824"/>
    </source>
</evidence>
<dbReference type="GO" id="GO:0061631">
    <property type="term" value="F:ubiquitin conjugating enzyme activity"/>
    <property type="evidence" value="ECO:0007669"/>
    <property type="project" value="UniProtKB-EC"/>
</dbReference>
<dbReference type="FunFam" id="3.10.110.10:FF:000023">
    <property type="entry name" value="Ubiquitin-conjugating enzyme E2 J2"/>
    <property type="match status" value="1"/>
</dbReference>
<dbReference type="InterPro" id="IPR000608">
    <property type="entry name" value="UBC"/>
</dbReference>
<feature type="transmembrane region" description="Helical" evidence="11">
    <location>
        <begin position="195"/>
        <end position="215"/>
    </location>
</feature>
<name>A0A7S0HY61_9CRYP</name>
<organism evidence="13">
    <name type="scientific">Hanusia phi</name>
    <dbReference type="NCBI Taxonomy" id="3032"/>
    <lineage>
        <taxon>Eukaryota</taxon>
        <taxon>Cryptophyceae</taxon>
        <taxon>Pyrenomonadales</taxon>
        <taxon>Geminigeraceae</taxon>
        <taxon>Hanusia</taxon>
    </lineage>
</organism>
<dbReference type="GO" id="GO:0005789">
    <property type="term" value="C:endoplasmic reticulum membrane"/>
    <property type="evidence" value="ECO:0007669"/>
    <property type="project" value="UniProtKB-SubCell"/>
</dbReference>
<keyword evidence="6" id="KW-0833">Ubl conjugation pathway</keyword>
<dbReference type="EMBL" id="HBEO01032623">
    <property type="protein sequence ID" value="CAD8505472.1"/>
    <property type="molecule type" value="Transcribed_RNA"/>
</dbReference>
<evidence type="ECO:0000256" key="1">
    <source>
        <dbReference type="ARBA" id="ARBA00004586"/>
    </source>
</evidence>
<dbReference type="GO" id="GO:0005524">
    <property type="term" value="F:ATP binding"/>
    <property type="evidence" value="ECO:0007669"/>
    <property type="project" value="UniProtKB-KW"/>
</dbReference>
<evidence type="ECO:0000256" key="8">
    <source>
        <dbReference type="ARBA" id="ARBA00022840"/>
    </source>
</evidence>
<keyword evidence="5" id="KW-0547">Nucleotide-binding</keyword>
<dbReference type="Pfam" id="PF00179">
    <property type="entry name" value="UQ_con"/>
    <property type="match status" value="1"/>
</dbReference>
<evidence type="ECO:0000256" key="6">
    <source>
        <dbReference type="ARBA" id="ARBA00022786"/>
    </source>
</evidence>
<dbReference type="PANTHER" id="PTHR24067">
    <property type="entry name" value="UBIQUITIN-CONJUGATING ENZYME E2"/>
    <property type="match status" value="1"/>
</dbReference>
<evidence type="ECO:0000256" key="5">
    <source>
        <dbReference type="ARBA" id="ARBA00022741"/>
    </source>
</evidence>
<keyword evidence="10 11" id="KW-0472">Membrane</keyword>
<dbReference type="InterPro" id="IPR050113">
    <property type="entry name" value="Ub_conjugating_enzyme"/>
</dbReference>
<dbReference type="AlphaFoldDB" id="A0A7S0HY61"/>
<keyword evidence="4 11" id="KW-0812">Transmembrane</keyword>
<reference evidence="13" key="1">
    <citation type="submission" date="2021-01" db="EMBL/GenBank/DDBJ databases">
        <authorList>
            <person name="Corre E."/>
            <person name="Pelletier E."/>
            <person name="Niang G."/>
            <person name="Scheremetjew M."/>
            <person name="Finn R."/>
            <person name="Kale V."/>
            <person name="Holt S."/>
            <person name="Cochrane G."/>
            <person name="Meng A."/>
            <person name="Brown T."/>
            <person name="Cohen L."/>
        </authorList>
    </citation>
    <scope>NUCLEOTIDE SEQUENCE</scope>
    <source>
        <strain evidence="13">CCMP325</strain>
    </source>
</reference>
<evidence type="ECO:0000256" key="9">
    <source>
        <dbReference type="ARBA" id="ARBA00022989"/>
    </source>
</evidence>
<comment type="subcellular location">
    <subcellularLocation>
        <location evidence="1">Endoplasmic reticulum membrane</location>
    </subcellularLocation>
</comment>
<evidence type="ECO:0000256" key="2">
    <source>
        <dbReference type="ARBA" id="ARBA00012486"/>
    </source>
</evidence>
<evidence type="ECO:0000256" key="4">
    <source>
        <dbReference type="ARBA" id="ARBA00022692"/>
    </source>
</evidence>
<evidence type="ECO:0000256" key="11">
    <source>
        <dbReference type="SAM" id="Phobius"/>
    </source>
</evidence>
<keyword evidence="9 11" id="KW-1133">Transmembrane helix</keyword>
<dbReference type="SUPFAM" id="SSF54495">
    <property type="entry name" value="UBC-like"/>
    <property type="match status" value="1"/>
</dbReference>
<accession>A0A7S0HY61</accession>
<sequence length="224" mass="25209">MHPAERKQNLQRLQRELKKLKEEPVAGVHATPLPSNMLEWHFVIEGPAGSPYQGGYYHGIIRFPQEYPYKPPSIRMLTPSGRFEPNQRICLSMSDFHPETWNCMWSVSSILQGVVSFMLDSVPAIGTITTSESVKRQLARKSMRTNLKDRTFCELFSDLIETWETNNPELAAEEEDLSELDVASSTSQSSFSSTLFPVLFALVAVVGGLFFLLSLQPQSAPDNL</sequence>
<protein>
    <recommendedName>
        <fullName evidence="2">E2 ubiquitin-conjugating enzyme</fullName>
        <ecNumber evidence="2">2.3.2.23</ecNumber>
    </recommendedName>
</protein>
<evidence type="ECO:0000256" key="3">
    <source>
        <dbReference type="ARBA" id="ARBA00022679"/>
    </source>
</evidence>
<evidence type="ECO:0000259" key="12">
    <source>
        <dbReference type="PROSITE" id="PS50127"/>
    </source>
</evidence>